<organism evidence="2 3">
    <name type="scientific">Motilimonas cestriensis</name>
    <dbReference type="NCBI Taxonomy" id="2742685"/>
    <lineage>
        <taxon>Bacteria</taxon>
        <taxon>Pseudomonadati</taxon>
        <taxon>Pseudomonadota</taxon>
        <taxon>Gammaproteobacteria</taxon>
        <taxon>Alteromonadales</taxon>
        <taxon>Alteromonadales genera incertae sedis</taxon>
        <taxon>Motilimonas</taxon>
    </lineage>
</organism>
<dbReference type="Proteomes" id="UP001201273">
    <property type="component" value="Unassembled WGS sequence"/>
</dbReference>
<dbReference type="EMBL" id="JAIMJA010000009">
    <property type="protein sequence ID" value="MCE2595188.1"/>
    <property type="molecule type" value="Genomic_DNA"/>
</dbReference>
<keyword evidence="1" id="KW-0732">Signal</keyword>
<proteinExistence type="predicted"/>
<evidence type="ECO:0000313" key="2">
    <source>
        <dbReference type="EMBL" id="MCE2595188.1"/>
    </source>
</evidence>
<name>A0ABS8WBV4_9GAMM</name>
<sequence>MRKLLVVSTLLLLSQAALAAESKIPYGDFYKRLAVVEKQGLTQVSPAFFLLKPDGSGPCILHNAYLETNSQTIAVEQTSNGELMLPLDAQLKQNKAELVMDFDGEPNCAMSIQTKLVKPTAQISNIADLLAVANELDSLMKGHAGFWGKLFLPDFNGISLQLRKDLNINSVVIAGNKFNVVNHQVNLSNEWLRGQGEKPLDLTFQVIDIKPWLAN</sequence>
<dbReference type="Pfam" id="PF11205">
    <property type="entry name" value="DUF2987"/>
    <property type="match status" value="1"/>
</dbReference>
<reference evidence="2 3" key="1">
    <citation type="journal article" date="2022" name="Environ. Microbiol. Rep.">
        <title>Eco-phylogenetic analyses reveal divergent evolution of vitamin B12 metabolism in the marine bacterial family 'Psychromonadaceae'.</title>
        <authorList>
            <person name="Jin X."/>
            <person name="Yang Y."/>
            <person name="Cao H."/>
            <person name="Gao B."/>
            <person name="Zhao Z."/>
        </authorList>
    </citation>
    <scope>NUCLEOTIDE SEQUENCE [LARGE SCALE GENOMIC DNA]</scope>
    <source>
        <strain evidence="2 3">MKS20</strain>
    </source>
</reference>
<comment type="caution">
    <text evidence="2">The sequence shown here is derived from an EMBL/GenBank/DDBJ whole genome shotgun (WGS) entry which is preliminary data.</text>
</comment>
<keyword evidence="3" id="KW-1185">Reference proteome</keyword>
<feature type="signal peptide" evidence="1">
    <location>
        <begin position="1"/>
        <end position="19"/>
    </location>
</feature>
<accession>A0ABS8WBV4</accession>
<feature type="chain" id="PRO_5045601348" evidence="1">
    <location>
        <begin position="20"/>
        <end position="215"/>
    </location>
</feature>
<evidence type="ECO:0000313" key="3">
    <source>
        <dbReference type="Proteomes" id="UP001201273"/>
    </source>
</evidence>
<protein>
    <submittedName>
        <fullName evidence="2">DUF2987 domain-containing protein</fullName>
    </submittedName>
</protein>
<dbReference type="InterPro" id="IPR021370">
    <property type="entry name" value="DUF2987"/>
</dbReference>
<dbReference type="RefSeq" id="WP_233052686.1">
    <property type="nucleotide sequence ID" value="NZ_JAIMJA010000009.1"/>
</dbReference>
<evidence type="ECO:0000256" key="1">
    <source>
        <dbReference type="SAM" id="SignalP"/>
    </source>
</evidence>
<gene>
    <name evidence="2" type="ORF">K6Y31_10205</name>
</gene>